<dbReference type="GO" id="GO:0003852">
    <property type="term" value="F:2-isopropylmalate synthase activity"/>
    <property type="evidence" value="ECO:0007669"/>
    <property type="project" value="InterPro"/>
</dbReference>
<evidence type="ECO:0000256" key="2">
    <source>
        <dbReference type="ARBA" id="ARBA00022679"/>
    </source>
</evidence>
<keyword evidence="1" id="KW-0028">Amino-acid biosynthesis</keyword>
<comment type="similarity">
    <text evidence="5">Belongs to the alpha-IPM synthase/homocitrate synthase family.</text>
</comment>
<keyword evidence="8" id="KW-1185">Reference proteome</keyword>
<reference evidence="7 8" key="1">
    <citation type="submission" date="2018-07" db="EMBL/GenBank/DDBJ databases">
        <title>Chitinophaga K2CV101002-2 sp. nov., isolated from a monsoon evergreen broad-leaved forest soil.</title>
        <authorList>
            <person name="Lv Y."/>
        </authorList>
    </citation>
    <scope>NUCLEOTIDE SEQUENCE [LARGE SCALE GENOMIC DNA]</scope>
    <source>
        <strain evidence="7 8">GDMCC 1.1288</strain>
    </source>
</reference>
<dbReference type="Gene3D" id="3.30.160.740">
    <property type="match status" value="1"/>
</dbReference>
<dbReference type="GO" id="GO:0009098">
    <property type="term" value="P:L-leucine biosynthetic process"/>
    <property type="evidence" value="ECO:0007669"/>
    <property type="project" value="InterPro"/>
</dbReference>
<dbReference type="OrthoDB" id="9804858at2"/>
<proteinExistence type="inferred from homology"/>
<keyword evidence="2 5" id="KW-0808">Transferase</keyword>
<organism evidence="7 8">
    <name type="scientific">Chitinophaga silvatica</name>
    <dbReference type="NCBI Taxonomy" id="2282649"/>
    <lineage>
        <taxon>Bacteria</taxon>
        <taxon>Pseudomonadati</taxon>
        <taxon>Bacteroidota</taxon>
        <taxon>Chitinophagia</taxon>
        <taxon>Chitinophagales</taxon>
        <taxon>Chitinophagaceae</taxon>
        <taxon>Chitinophaga</taxon>
    </lineage>
</organism>
<comment type="caution">
    <text evidence="7">The sequence shown here is derived from an EMBL/GenBank/DDBJ whole genome shotgun (WGS) entry which is preliminary data.</text>
</comment>
<protein>
    <submittedName>
        <fullName evidence="7">2-isopropylmalate synthase</fullName>
    </submittedName>
</protein>
<accession>A0A3E1Y3U2</accession>
<evidence type="ECO:0000259" key="6">
    <source>
        <dbReference type="PROSITE" id="PS50991"/>
    </source>
</evidence>
<dbReference type="Gene3D" id="1.10.238.260">
    <property type="match status" value="1"/>
</dbReference>
<dbReference type="InterPro" id="IPR013709">
    <property type="entry name" value="2-isopropylmalate_synth_dimer"/>
</dbReference>
<dbReference type="SUPFAM" id="SSF110921">
    <property type="entry name" value="2-isopropylmalate synthase LeuA, allosteric (dimerisation) domain"/>
    <property type="match status" value="1"/>
</dbReference>
<sequence length="506" mass="56214">MPTARHVEIMDTTLRDGEQTSGVSFSPSEKLTIAQLLLTEVKVDRIEIASARVSEGEFAAVKSITKWAKANGYLNKVEVLTFVDGTVSVDWMLKAGAKVMNLLTKGSLNHLTHQLKKKPAEHFAEVAAVIALARKKGLECNIYLEDWSNGMRHSQEYVYQYLDFLQQQPVKRVMLPDTLGVLTPDEVKEYITAIVARYPTLHFDFHAHNDYDLGTANVLEGVKAGAHGIHLTINGMGERAGNASLASAVAVLNDFMPEVKTSVAETSLYSVSKLVETFSGVRIPANKPIVGENVFTQTAGIHADGDKKNKLYFSDLMPERFGRQRKYALGKTSGKANIENNLQQLGIQLSDPDLKKVTQRIIELGDRKEVVTQADLPYIISDVLDSNRIDEKVVIENYVLTHSKHLQPAVALKISIKGELFEEHSQGDGQYDAFMNALKKVYKKLKQELPTLVDYAVRIPPGGKSDALCETVITWRFNNKEFKTRGLDSDQTVSAIKATQKMLNLI</sequence>
<dbReference type="InterPro" id="IPR000891">
    <property type="entry name" value="PYR_CT"/>
</dbReference>
<dbReference type="InterPro" id="IPR054691">
    <property type="entry name" value="LeuA/HCS_post-cat"/>
</dbReference>
<keyword evidence="4" id="KW-0100">Branched-chain amino acid biosynthesis</keyword>
<dbReference type="Gene3D" id="3.30.160.340">
    <property type="match status" value="1"/>
</dbReference>
<dbReference type="InterPro" id="IPR013785">
    <property type="entry name" value="Aldolase_TIM"/>
</dbReference>
<name>A0A3E1Y3U2_9BACT</name>
<dbReference type="SMART" id="SM00917">
    <property type="entry name" value="LeuA_dimer"/>
    <property type="match status" value="1"/>
</dbReference>
<dbReference type="Pfam" id="PF08502">
    <property type="entry name" value="LeuA_dimer"/>
    <property type="match status" value="1"/>
</dbReference>
<dbReference type="Pfam" id="PF00682">
    <property type="entry name" value="HMGL-like"/>
    <property type="match status" value="1"/>
</dbReference>
<dbReference type="InterPro" id="IPR002034">
    <property type="entry name" value="AIPM/Hcit_synth_CS"/>
</dbReference>
<evidence type="ECO:0000313" key="7">
    <source>
        <dbReference type="EMBL" id="RFS19351.1"/>
    </source>
</evidence>
<dbReference type="Gene3D" id="3.20.20.70">
    <property type="entry name" value="Aldolase class I"/>
    <property type="match status" value="1"/>
</dbReference>
<evidence type="ECO:0000256" key="3">
    <source>
        <dbReference type="ARBA" id="ARBA00023211"/>
    </source>
</evidence>
<dbReference type="Pfam" id="PF22617">
    <property type="entry name" value="HCS_D2"/>
    <property type="match status" value="1"/>
</dbReference>
<evidence type="ECO:0000256" key="4">
    <source>
        <dbReference type="ARBA" id="ARBA00023304"/>
    </source>
</evidence>
<keyword evidence="3" id="KW-0464">Manganese</keyword>
<dbReference type="SUPFAM" id="SSF51569">
    <property type="entry name" value="Aldolase"/>
    <property type="match status" value="1"/>
</dbReference>
<dbReference type="InterPro" id="IPR036230">
    <property type="entry name" value="LeuA_allosteric_dom_sf"/>
</dbReference>
<evidence type="ECO:0000256" key="1">
    <source>
        <dbReference type="ARBA" id="ARBA00022605"/>
    </source>
</evidence>
<evidence type="ECO:0000256" key="5">
    <source>
        <dbReference type="RuleBase" id="RU003523"/>
    </source>
</evidence>
<gene>
    <name evidence="7" type="ORF">DVR12_24285</name>
</gene>
<dbReference type="PROSITE" id="PS50991">
    <property type="entry name" value="PYR_CT"/>
    <property type="match status" value="1"/>
</dbReference>
<dbReference type="PANTHER" id="PTHR10277:SF57">
    <property type="entry name" value="(R)-CITRAMALATE SYNTHASE CIMA"/>
    <property type="match status" value="1"/>
</dbReference>
<evidence type="ECO:0000313" key="8">
    <source>
        <dbReference type="Proteomes" id="UP000260644"/>
    </source>
</evidence>
<dbReference type="Proteomes" id="UP000260644">
    <property type="component" value="Unassembled WGS sequence"/>
</dbReference>
<dbReference type="InterPro" id="IPR050073">
    <property type="entry name" value="2-IPM_HCS-like"/>
</dbReference>
<dbReference type="PANTHER" id="PTHR10277">
    <property type="entry name" value="HOMOCITRATE SYNTHASE-RELATED"/>
    <property type="match status" value="1"/>
</dbReference>
<feature type="domain" description="Pyruvate carboxyltransferase" evidence="6">
    <location>
        <begin position="7"/>
        <end position="269"/>
    </location>
</feature>
<dbReference type="AlphaFoldDB" id="A0A3E1Y3U2"/>
<dbReference type="EMBL" id="QPMM01000014">
    <property type="protein sequence ID" value="RFS19351.1"/>
    <property type="molecule type" value="Genomic_DNA"/>
</dbReference>
<dbReference type="PROSITE" id="PS00815">
    <property type="entry name" value="AIPM_HOMOCIT_SYNTH_1"/>
    <property type="match status" value="1"/>
</dbReference>